<evidence type="ECO:0000256" key="6">
    <source>
        <dbReference type="SAM" id="MobiDB-lite"/>
    </source>
</evidence>
<dbReference type="EMBL" id="KX424621">
    <property type="protein sequence ID" value="ARJ54254.1"/>
    <property type="molecule type" value="mRNA"/>
</dbReference>
<keyword evidence="3" id="KW-0238">DNA-binding</keyword>
<evidence type="ECO:0000256" key="1">
    <source>
        <dbReference type="ARBA" id="ARBA00006882"/>
    </source>
</evidence>
<dbReference type="InterPro" id="IPR005643">
    <property type="entry name" value="JNK"/>
</dbReference>
<reference evidence="8" key="1">
    <citation type="submission" date="2016-06" db="EMBL/GenBank/DDBJ databases">
        <authorList>
            <person name="Kjaerup R.B."/>
            <person name="Dalgaard T.S."/>
            <person name="Juul-Madsen H.R."/>
        </authorList>
    </citation>
    <scope>NUCLEOTIDE SEQUENCE</scope>
</reference>
<protein>
    <submittedName>
        <fullName evidence="8">Jun3</fullName>
    </submittedName>
</protein>
<dbReference type="InterPro" id="IPR004827">
    <property type="entry name" value="bZIP"/>
</dbReference>
<dbReference type="PANTHER" id="PTHR11462:SF35">
    <property type="entry name" value="TRANSCRIPTION FACTOR JRA"/>
    <property type="match status" value="1"/>
</dbReference>
<feature type="compositionally biased region" description="Polar residues" evidence="6">
    <location>
        <begin position="41"/>
        <end position="65"/>
    </location>
</feature>
<evidence type="ECO:0000259" key="7">
    <source>
        <dbReference type="PROSITE" id="PS50217"/>
    </source>
</evidence>
<comment type="similarity">
    <text evidence="1">Belongs to the bZIP family. Jun subfamily.</text>
</comment>
<dbReference type="InterPro" id="IPR002112">
    <property type="entry name" value="Leuzip_Jun"/>
</dbReference>
<dbReference type="AlphaFoldDB" id="A0A288W1Q5"/>
<dbReference type="PROSITE" id="PS50217">
    <property type="entry name" value="BZIP"/>
    <property type="match status" value="1"/>
</dbReference>
<evidence type="ECO:0000256" key="3">
    <source>
        <dbReference type="ARBA" id="ARBA00023125"/>
    </source>
</evidence>
<feature type="region of interest" description="Disordered" evidence="6">
    <location>
        <begin position="143"/>
        <end position="176"/>
    </location>
</feature>
<dbReference type="GO" id="GO:0042127">
    <property type="term" value="P:regulation of cell population proliferation"/>
    <property type="evidence" value="ECO:0007669"/>
    <property type="project" value="TreeGrafter"/>
</dbReference>
<feature type="coiled-coil region" evidence="5">
    <location>
        <begin position="385"/>
        <end position="432"/>
    </location>
</feature>
<reference evidence="8" key="2">
    <citation type="journal article" date="2017" name="Cell. Physiol. Biochem.">
        <title>Regulation of AP-1 by MAPK signaling in metal-stressed sea anemone.</title>
        <authorList>
            <person name="Agmon M."/>
            <person name="Brekhman V."/>
            <person name="Morgenstern D."/>
            <person name="Tamar L."/>
        </authorList>
    </citation>
    <scope>NUCLEOTIDE SEQUENCE</scope>
</reference>
<dbReference type="PRINTS" id="PR00043">
    <property type="entry name" value="LEUZIPPRJUN"/>
</dbReference>
<dbReference type="GO" id="GO:0051726">
    <property type="term" value="P:regulation of cell cycle"/>
    <property type="evidence" value="ECO:0007669"/>
    <property type="project" value="TreeGrafter"/>
</dbReference>
<dbReference type="Pfam" id="PF03957">
    <property type="entry name" value="Jun"/>
    <property type="match status" value="1"/>
</dbReference>
<dbReference type="GO" id="GO:0000978">
    <property type="term" value="F:RNA polymerase II cis-regulatory region sequence-specific DNA binding"/>
    <property type="evidence" value="ECO:0007669"/>
    <property type="project" value="TreeGrafter"/>
</dbReference>
<evidence type="ECO:0000256" key="2">
    <source>
        <dbReference type="ARBA" id="ARBA00023015"/>
    </source>
</evidence>
<dbReference type="PROSITE" id="PS00036">
    <property type="entry name" value="BZIP_BASIC"/>
    <property type="match status" value="1"/>
</dbReference>
<gene>
    <name evidence="8" type="primary">jun3</name>
</gene>
<dbReference type="Gene3D" id="1.20.5.170">
    <property type="match status" value="1"/>
</dbReference>
<keyword evidence="4" id="KW-0804">Transcription</keyword>
<sequence length="454" mass="51146">MEEMLETPFYHQDDILSRSIPPSILYDKHSLDLNLQTCSDLSSQQKQRENGQNTEQQAQHGSMESPNLDFLKLGSPDLERMFMNLQGNVPASPSDDSNAAFSFTGENLAAANDNSFAEALQQLHDQQENVTIVANTSVGNKVSPQTSTNLHIVGSNAPITNEGTERRQPASRPKKQHVEEEIFIINNNNNNNNNNNHNIANHNNNHRSRCSGNNETNFVGNQINTPQPQVVSRPQLAALGLPVAANNGVVNINGHMIPQEQFIMNNMAVLGNANHHMLPPQMQQEIAFLNHAMGFIPERDGIPQAMIEHVTMADPTMQFRHLQARFQDGNFVEAGFPERAQMQVNGIDNVQMINHLDEQTKLFLENNPHYQPIDLELQELVKRERKKLRNRVASSKCRKRKLEREARLDIRVKELKEKNIELGAVANALKQQVCDLKQRVMDHVNEGCQIVLSV</sequence>
<feature type="region of interest" description="Disordered" evidence="6">
    <location>
        <begin position="41"/>
        <end position="69"/>
    </location>
</feature>
<dbReference type="GO" id="GO:0005667">
    <property type="term" value="C:transcription regulator complex"/>
    <property type="evidence" value="ECO:0007669"/>
    <property type="project" value="TreeGrafter"/>
</dbReference>
<evidence type="ECO:0000256" key="4">
    <source>
        <dbReference type="ARBA" id="ARBA00023163"/>
    </source>
</evidence>
<name>A0A288W1Q5_AURAU</name>
<dbReference type="SUPFAM" id="SSF57959">
    <property type="entry name" value="Leucine zipper domain"/>
    <property type="match status" value="1"/>
</dbReference>
<dbReference type="PANTHER" id="PTHR11462">
    <property type="entry name" value="JUN TRANSCRIPTION FACTOR-RELATED"/>
    <property type="match status" value="1"/>
</dbReference>
<organism evidence="8">
    <name type="scientific">Aurelia aurita</name>
    <name type="common">Moon jellyfish</name>
    <name type="synonym">Medusa aurita</name>
    <dbReference type="NCBI Taxonomy" id="6145"/>
    <lineage>
        <taxon>Eukaryota</taxon>
        <taxon>Metazoa</taxon>
        <taxon>Cnidaria</taxon>
        <taxon>Scyphozoa</taxon>
        <taxon>Semaeostomeae</taxon>
        <taxon>Ulmaridae</taxon>
        <taxon>Aurelia</taxon>
    </lineage>
</organism>
<dbReference type="Pfam" id="PF00170">
    <property type="entry name" value="bZIP_1"/>
    <property type="match status" value="1"/>
</dbReference>
<dbReference type="SMART" id="SM00338">
    <property type="entry name" value="BRLZ"/>
    <property type="match status" value="1"/>
</dbReference>
<dbReference type="GO" id="GO:0000981">
    <property type="term" value="F:DNA-binding transcription factor activity, RNA polymerase II-specific"/>
    <property type="evidence" value="ECO:0007669"/>
    <property type="project" value="TreeGrafter"/>
</dbReference>
<evidence type="ECO:0000256" key="5">
    <source>
        <dbReference type="SAM" id="Coils"/>
    </source>
</evidence>
<dbReference type="CDD" id="cd14696">
    <property type="entry name" value="bZIP_Jun"/>
    <property type="match status" value="1"/>
</dbReference>
<feature type="domain" description="BZIP" evidence="7">
    <location>
        <begin position="380"/>
        <end position="443"/>
    </location>
</feature>
<accession>A0A288W1Q5</accession>
<dbReference type="InterPro" id="IPR050946">
    <property type="entry name" value="AP-1_TF_bZIP"/>
</dbReference>
<dbReference type="InterPro" id="IPR046347">
    <property type="entry name" value="bZIP_sf"/>
</dbReference>
<evidence type="ECO:0000313" key="8">
    <source>
        <dbReference type="EMBL" id="ARJ54254.1"/>
    </source>
</evidence>
<keyword evidence="2" id="KW-0805">Transcription regulation</keyword>
<proteinExistence type="evidence at transcript level"/>
<keyword evidence="5" id="KW-0175">Coiled coil</keyword>